<evidence type="ECO:0000256" key="1">
    <source>
        <dbReference type="SAM" id="MobiDB-lite"/>
    </source>
</evidence>
<proteinExistence type="predicted"/>
<evidence type="ECO:0000313" key="3">
    <source>
        <dbReference type="Proteomes" id="UP000297245"/>
    </source>
</evidence>
<name>A0A4S8LVV8_DENBC</name>
<dbReference type="EMBL" id="ML179240">
    <property type="protein sequence ID" value="THU93744.1"/>
    <property type="molecule type" value="Genomic_DNA"/>
</dbReference>
<organism evidence="2 3">
    <name type="scientific">Dendrothele bispora (strain CBS 962.96)</name>
    <dbReference type="NCBI Taxonomy" id="1314807"/>
    <lineage>
        <taxon>Eukaryota</taxon>
        <taxon>Fungi</taxon>
        <taxon>Dikarya</taxon>
        <taxon>Basidiomycota</taxon>
        <taxon>Agaricomycotina</taxon>
        <taxon>Agaricomycetes</taxon>
        <taxon>Agaricomycetidae</taxon>
        <taxon>Agaricales</taxon>
        <taxon>Agaricales incertae sedis</taxon>
        <taxon>Dendrothele</taxon>
    </lineage>
</organism>
<gene>
    <name evidence="2" type="ORF">K435DRAFT_185085</name>
</gene>
<sequence length="148" mass="16791">MNLTVSEVPSYQDLDGSEQDSCSEDWTRSDLGSETSQFGSLSNVSIQYLEPSPWLDGYLIGNNSLSKSCRGVTSRDRTRFCWMFDLDVPDASPPVSTECWICAGCDYSHVRVQPVSCAKCGTWFWNQNYWREDIMVLNVIHKSHCVDI</sequence>
<feature type="region of interest" description="Disordered" evidence="1">
    <location>
        <begin position="1"/>
        <end position="37"/>
    </location>
</feature>
<reference evidence="2 3" key="1">
    <citation type="journal article" date="2019" name="Nat. Ecol. Evol.">
        <title>Megaphylogeny resolves global patterns of mushroom evolution.</title>
        <authorList>
            <person name="Varga T."/>
            <person name="Krizsan K."/>
            <person name="Foldi C."/>
            <person name="Dima B."/>
            <person name="Sanchez-Garcia M."/>
            <person name="Sanchez-Ramirez S."/>
            <person name="Szollosi G.J."/>
            <person name="Szarkandi J.G."/>
            <person name="Papp V."/>
            <person name="Albert L."/>
            <person name="Andreopoulos W."/>
            <person name="Angelini C."/>
            <person name="Antonin V."/>
            <person name="Barry K.W."/>
            <person name="Bougher N.L."/>
            <person name="Buchanan P."/>
            <person name="Buyck B."/>
            <person name="Bense V."/>
            <person name="Catcheside P."/>
            <person name="Chovatia M."/>
            <person name="Cooper J."/>
            <person name="Damon W."/>
            <person name="Desjardin D."/>
            <person name="Finy P."/>
            <person name="Geml J."/>
            <person name="Haridas S."/>
            <person name="Hughes K."/>
            <person name="Justo A."/>
            <person name="Karasinski D."/>
            <person name="Kautmanova I."/>
            <person name="Kiss B."/>
            <person name="Kocsube S."/>
            <person name="Kotiranta H."/>
            <person name="LaButti K.M."/>
            <person name="Lechner B.E."/>
            <person name="Liimatainen K."/>
            <person name="Lipzen A."/>
            <person name="Lukacs Z."/>
            <person name="Mihaltcheva S."/>
            <person name="Morgado L.N."/>
            <person name="Niskanen T."/>
            <person name="Noordeloos M.E."/>
            <person name="Ohm R.A."/>
            <person name="Ortiz-Santana B."/>
            <person name="Ovrebo C."/>
            <person name="Racz N."/>
            <person name="Riley R."/>
            <person name="Savchenko A."/>
            <person name="Shiryaev A."/>
            <person name="Soop K."/>
            <person name="Spirin V."/>
            <person name="Szebenyi C."/>
            <person name="Tomsovsky M."/>
            <person name="Tulloss R.E."/>
            <person name="Uehling J."/>
            <person name="Grigoriev I.V."/>
            <person name="Vagvolgyi C."/>
            <person name="Papp T."/>
            <person name="Martin F.M."/>
            <person name="Miettinen O."/>
            <person name="Hibbett D.S."/>
            <person name="Nagy L.G."/>
        </authorList>
    </citation>
    <scope>NUCLEOTIDE SEQUENCE [LARGE SCALE GENOMIC DNA]</scope>
    <source>
        <strain evidence="2 3">CBS 962.96</strain>
    </source>
</reference>
<keyword evidence="3" id="KW-1185">Reference proteome</keyword>
<dbReference type="Proteomes" id="UP000297245">
    <property type="component" value="Unassembled WGS sequence"/>
</dbReference>
<evidence type="ECO:0000313" key="2">
    <source>
        <dbReference type="EMBL" id="THU93744.1"/>
    </source>
</evidence>
<accession>A0A4S8LVV8</accession>
<protein>
    <submittedName>
        <fullName evidence="2">Uncharacterized protein</fullName>
    </submittedName>
</protein>
<dbReference type="AlphaFoldDB" id="A0A4S8LVV8"/>